<gene>
    <name evidence="1" type="ORF">LOY88_001948</name>
</gene>
<dbReference type="EMBL" id="JALBCA010000022">
    <property type="protein sequence ID" value="KAI2389674.1"/>
    <property type="molecule type" value="Genomic_DNA"/>
</dbReference>
<protein>
    <submittedName>
        <fullName evidence="1">Uncharacterized protein</fullName>
    </submittedName>
</protein>
<name>A0ACB8V077_9EURO</name>
<sequence length="245" mass="28521">MQIGPNTNTEVAARPPLSFMRLPIDLHVYLLSYLNYRDLQMLRATNTYFRYLVSETELRRSKAAYVKIIYWKEVEEALREHMRRLKCEAFGTIPANPPERLYLTCYTCLRLLPTEEFADTQVTRRRTWGHTNAWKRFCTECAIRHNRWKPGTFLGFQGGEKLYCRGCHVIKPSPVGEIARSLGLCQDCADNTSISTLFADLRGDWYEKKTICDQLLAQYEHPGRTLSKNDWDALSRDVANLKLSQ</sequence>
<reference evidence="1" key="1">
    <citation type="journal article" date="2022" name="bioRxiv">
        <title>Population genetic analysis of Ophidiomyces ophidiicola, the causative agent of snake fungal disease, indicates recent introductions to the USA.</title>
        <authorList>
            <person name="Ladner J.T."/>
            <person name="Palmer J.M."/>
            <person name="Ettinger C.L."/>
            <person name="Stajich J.E."/>
            <person name="Farrell T.M."/>
            <person name="Glorioso B.M."/>
            <person name="Lawson B."/>
            <person name="Price S.J."/>
            <person name="Stengle A.G."/>
            <person name="Grear D.A."/>
            <person name="Lorch J.M."/>
        </authorList>
    </citation>
    <scope>NUCLEOTIDE SEQUENCE</scope>
    <source>
        <strain evidence="1">NWHC 24266-5</strain>
    </source>
</reference>
<organism evidence="1">
    <name type="scientific">Ophidiomyces ophidiicola</name>
    <dbReference type="NCBI Taxonomy" id="1387563"/>
    <lineage>
        <taxon>Eukaryota</taxon>
        <taxon>Fungi</taxon>
        <taxon>Dikarya</taxon>
        <taxon>Ascomycota</taxon>
        <taxon>Pezizomycotina</taxon>
        <taxon>Eurotiomycetes</taxon>
        <taxon>Eurotiomycetidae</taxon>
        <taxon>Onygenales</taxon>
        <taxon>Onygenaceae</taxon>
        <taxon>Ophidiomyces</taxon>
    </lineage>
</organism>
<proteinExistence type="predicted"/>
<evidence type="ECO:0000313" key="1">
    <source>
        <dbReference type="EMBL" id="KAI2389674.1"/>
    </source>
</evidence>
<accession>A0ACB8V077</accession>
<comment type="caution">
    <text evidence="1">The sequence shown here is derived from an EMBL/GenBank/DDBJ whole genome shotgun (WGS) entry which is preliminary data.</text>
</comment>